<evidence type="ECO:0000313" key="2">
    <source>
        <dbReference type="EMBL" id="EPP24888.1"/>
    </source>
</evidence>
<sequence length="40" mass="4627">MIKEFKTSRDTTRFQVRQGIINDGVKEENQSGNSDQLKNN</sequence>
<dbReference type="PATRIC" id="fig|1336752.4.peg.34"/>
<dbReference type="AlphaFoldDB" id="S7I9P8"/>
<name>S7I9P8_VIBFL</name>
<feature type="compositionally biased region" description="Polar residues" evidence="1">
    <location>
        <begin position="30"/>
        <end position="40"/>
    </location>
</feature>
<reference evidence="2 3" key="1">
    <citation type="journal article" date="2013" name="Gut Pathog.">
        <title>Evidence of a new metabolic capacity in an emerging diarrheal pathogen: lessons from the draft genomes of Vibrio fluvialis strains PG41 and I21563.</title>
        <authorList>
            <person name="Khatri I."/>
            <person name="Mahajan S."/>
            <person name="Dureja C."/>
            <person name="Subramanian S."/>
            <person name="Raychaudhuri S."/>
        </authorList>
    </citation>
    <scope>NUCLEOTIDE SEQUENCE [LARGE SCALE GENOMIC DNA]</scope>
    <source>
        <strain evidence="2 3">PG41</strain>
    </source>
</reference>
<feature type="region of interest" description="Disordered" evidence="1">
    <location>
        <begin position="1"/>
        <end position="40"/>
    </location>
</feature>
<dbReference type="Proteomes" id="UP000014854">
    <property type="component" value="Unassembled WGS sequence"/>
</dbReference>
<proteinExistence type="predicted"/>
<accession>S7I9P8</accession>
<evidence type="ECO:0000313" key="3">
    <source>
        <dbReference type="Proteomes" id="UP000014854"/>
    </source>
</evidence>
<organism evidence="2 3">
    <name type="scientific">Vibrio fluvialis PG41</name>
    <dbReference type="NCBI Taxonomy" id="1336752"/>
    <lineage>
        <taxon>Bacteria</taxon>
        <taxon>Pseudomonadati</taxon>
        <taxon>Pseudomonadota</taxon>
        <taxon>Gammaproteobacteria</taxon>
        <taxon>Vibrionales</taxon>
        <taxon>Vibrionaceae</taxon>
        <taxon>Vibrio</taxon>
    </lineage>
</organism>
<feature type="compositionally biased region" description="Basic and acidic residues" evidence="1">
    <location>
        <begin position="1"/>
        <end position="12"/>
    </location>
</feature>
<gene>
    <name evidence="2" type="ORF">L910_0034</name>
</gene>
<dbReference type="EMBL" id="ASXS01000001">
    <property type="protein sequence ID" value="EPP24888.1"/>
    <property type="molecule type" value="Genomic_DNA"/>
</dbReference>
<comment type="caution">
    <text evidence="2">The sequence shown here is derived from an EMBL/GenBank/DDBJ whole genome shotgun (WGS) entry which is preliminary data.</text>
</comment>
<protein>
    <submittedName>
        <fullName evidence="2">Uncharacterized protein</fullName>
    </submittedName>
</protein>
<evidence type="ECO:0000256" key="1">
    <source>
        <dbReference type="SAM" id="MobiDB-lite"/>
    </source>
</evidence>